<comment type="subcellular location">
    <subcellularLocation>
        <location evidence="1">Cytoplasm</location>
    </subcellularLocation>
</comment>
<dbReference type="SMART" id="SM00342">
    <property type="entry name" value="HTH_ARAC"/>
    <property type="match status" value="1"/>
</dbReference>
<organism evidence="14 15">
    <name type="scientific">Clostridium saudiense</name>
    <dbReference type="NCBI Taxonomy" id="1414720"/>
    <lineage>
        <taxon>Bacteria</taxon>
        <taxon>Bacillati</taxon>
        <taxon>Bacillota</taxon>
        <taxon>Clostridia</taxon>
        <taxon>Eubacteriales</taxon>
        <taxon>Clostridiaceae</taxon>
        <taxon>Clostridium</taxon>
    </lineage>
</organism>
<keyword evidence="3" id="KW-0963">Cytoplasm</keyword>
<feature type="modified residue" description="4-aspartylphosphate" evidence="10">
    <location>
        <position position="57"/>
    </location>
</feature>
<dbReference type="EMBL" id="JACJLL010000003">
    <property type="protein sequence ID" value="MBM6817902.1"/>
    <property type="molecule type" value="Genomic_DNA"/>
</dbReference>
<keyword evidence="8" id="KW-0804">Transcription</keyword>
<keyword evidence="7" id="KW-0238">DNA-binding</keyword>
<evidence type="ECO:0000256" key="6">
    <source>
        <dbReference type="ARBA" id="ARBA00023015"/>
    </source>
</evidence>
<proteinExistence type="predicted"/>
<dbReference type="Gene3D" id="1.10.10.60">
    <property type="entry name" value="Homeodomain-like"/>
    <property type="match status" value="2"/>
</dbReference>
<protein>
    <recommendedName>
        <fullName evidence="2">Stage 0 sporulation protein A homolog</fullName>
    </recommendedName>
</protein>
<dbReference type="PANTHER" id="PTHR42713:SF3">
    <property type="entry name" value="TRANSCRIPTIONAL REGULATORY PROTEIN HPTR"/>
    <property type="match status" value="1"/>
</dbReference>
<dbReference type="SUPFAM" id="SSF46689">
    <property type="entry name" value="Homeodomain-like"/>
    <property type="match status" value="2"/>
</dbReference>
<dbReference type="Pfam" id="PF12833">
    <property type="entry name" value="HTH_18"/>
    <property type="match status" value="1"/>
</dbReference>
<feature type="coiled-coil region" evidence="11">
    <location>
        <begin position="111"/>
        <end position="138"/>
    </location>
</feature>
<feature type="domain" description="Response regulatory" evidence="13">
    <location>
        <begin position="5"/>
        <end position="122"/>
    </location>
</feature>
<comment type="caution">
    <text evidence="14">The sequence shown here is derived from an EMBL/GenBank/DDBJ whole genome shotgun (WGS) entry which is preliminary data.</text>
</comment>
<evidence type="ECO:0000256" key="5">
    <source>
        <dbReference type="ARBA" id="ARBA00023012"/>
    </source>
</evidence>
<sequence>MELYKILIVDDEEEIRLGVIKKINWESYGFKVVGDAANGVEAWEKANNLKPDIVMTDIRMPFMDGLELGEKIQEIMPSTKIIIFSGCDDFEYAQKAIRLNVSEYVLKPINSENLIEILKRLKCKLDEEYDEKRNIQVLQRYYLESMPIMRQEFLTAVVEGKITNEIIAEKLDRLRIDFKYNYFTVGIISLDILNKEKSIFKEENILLPISAEKILKEIMKNICEFTSFLYLDNVIVIGNLKDKLEIKYFINALNEVCRNFKKIVNGSMVIGLGRICDCFSDINLSYKDARSALEYKAILGDEKVIYIEDVEPDSSISLNFDESLERKFVEAIKLGNDDDINSILDEIFNINYKGVLPINQYRIYGIEVLTALIKIMKSYKLNISDIIGENFNEYLYLNNLNSITEIKEWFREKTIKANKAIKNERINSAKILVDKAKQYIVENYSDYDLSVDKMCLVLHLSPAYFSTVFKKETGVSFINYLTDIRMEESIRLLNTTDYKTSIIGQKVGYMEPNYFSYVFKKRFGMSPTRYRKR</sequence>
<keyword evidence="5" id="KW-0902">Two-component regulatory system</keyword>
<gene>
    <name evidence="14" type="ORF">H6A19_00875</name>
</gene>
<evidence type="ECO:0000256" key="10">
    <source>
        <dbReference type="PROSITE-ProRule" id="PRU00169"/>
    </source>
</evidence>
<dbReference type="Gene3D" id="3.40.50.2300">
    <property type="match status" value="1"/>
</dbReference>
<evidence type="ECO:0000256" key="7">
    <source>
        <dbReference type="ARBA" id="ARBA00023125"/>
    </source>
</evidence>
<keyword evidence="15" id="KW-1185">Reference proteome</keyword>
<dbReference type="InterPro" id="IPR011006">
    <property type="entry name" value="CheY-like_superfamily"/>
</dbReference>
<dbReference type="Pfam" id="PF00072">
    <property type="entry name" value="Response_reg"/>
    <property type="match status" value="1"/>
</dbReference>
<dbReference type="SUPFAM" id="SSF52172">
    <property type="entry name" value="CheY-like"/>
    <property type="match status" value="1"/>
</dbReference>
<evidence type="ECO:0000259" key="12">
    <source>
        <dbReference type="PROSITE" id="PS01124"/>
    </source>
</evidence>
<comment type="function">
    <text evidence="9">May play the central regulatory role in sporulation. It may be an element of the effector pathway responsible for the activation of sporulation genes in response to nutritional stress. Spo0A may act in concert with spo0H (a sigma factor) to control the expression of some genes that are critical to the sporulation process.</text>
</comment>
<keyword evidence="6" id="KW-0805">Transcription regulation</keyword>
<evidence type="ECO:0000256" key="2">
    <source>
        <dbReference type="ARBA" id="ARBA00018672"/>
    </source>
</evidence>
<evidence type="ECO:0000256" key="1">
    <source>
        <dbReference type="ARBA" id="ARBA00004496"/>
    </source>
</evidence>
<evidence type="ECO:0000256" key="8">
    <source>
        <dbReference type="ARBA" id="ARBA00023163"/>
    </source>
</evidence>
<dbReference type="PANTHER" id="PTHR42713">
    <property type="entry name" value="HISTIDINE KINASE-RELATED"/>
    <property type="match status" value="1"/>
</dbReference>
<dbReference type="RefSeq" id="WP_148322535.1">
    <property type="nucleotide sequence ID" value="NZ_JACJLL010000003.1"/>
</dbReference>
<evidence type="ECO:0000259" key="13">
    <source>
        <dbReference type="PROSITE" id="PS50110"/>
    </source>
</evidence>
<evidence type="ECO:0000256" key="9">
    <source>
        <dbReference type="ARBA" id="ARBA00024867"/>
    </source>
</evidence>
<dbReference type="InterPro" id="IPR051552">
    <property type="entry name" value="HptR"/>
</dbReference>
<dbReference type="PROSITE" id="PS50110">
    <property type="entry name" value="RESPONSE_REGULATORY"/>
    <property type="match status" value="1"/>
</dbReference>
<dbReference type="Proteomes" id="UP000767334">
    <property type="component" value="Unassembled WGS sequence"/>
</dbReference>
<evidence type="ECO:0000256" key="11">
    <source>
        <dbReference type="SAM" id="Coils"/>
    </source>
</evidence>
<dbReference type="CDD" id="cd17536">
    <property type="entry name" value="REC_YesN-like"/>
    <property type="match status" value="1"/>
</dbReference>
<evidence type="ECO:0000256" key="4">
    <source>
        <dbReference type="ARBA" id="ARBA00022553"/>
    </source>
</evidence>
<evidence type="ECO:0000313" key="15">
    <source>
        <dbReference type="Proteomes" id="UP000767334"/>
    </source>
</evidence>
<reference evidence="14 15" key="1">
    <citation type="journal article" date="2021" name="Sci. Rep.">
        <title>The distribution of antibiotic resistance genes in chicken gut microbiota commensals.</title>
        <authorList>
            <person name="Juricova H."/>
            <person name="Matiasovicova J."/>
            <person name="Kubasova T."/>
            <person name="Cejkova D."/>
            <person name="Rychlik I."/>
        </authorList>
    </citation>
    <scope>NUCLEOTIDE SEQUENCE [LARGE SCALE GENOMIC DNA]</scope>
    <source>
        <strain evidence="14 15">An435</strain>
    </source>
</reference>
<dbReference type="InterPro" id="IPR001789">
    <property type="entry name" value="Sig_transdc_resp-reg_receiver"/>
</dbReference>
<dbReference type="PROSITE" id="PS01124">
    <property type="entry name" value="HTH_ARAC_FAMILY_2"/>
    <property type="match status" value="1"/>
</dbReference>
<accession>A0ABS2FC57</accession>
<keyword evidence="11" id="KW-0175">Coiled coil</keyword>
<dbReference type="SMART" id="SM00448">
    <property type="entry name" value="REC"/>
    <property type="match status" value="1"/>
</dbReference>
<evidence type="ECO:0000313" key="14">
    <source>
        <dbReference type="EMBL" id="MBM6817902.1"/>
    </source>
</evidence>
<name>A0ABS2FC57_9CLOT</name>
<dbReference type="InterPro" id="IPR018060">
    <property type="entry name" value="HTH_AraC"/>
</dbReference>
<evidence type="ECO:0000256" key="3">
    <source>
        <dbReference type="ARBA" id="ARBA00022490"/>
    </source>
</evidence>
<keyword evidence="4 10" id="KW-0597">Phosphoprotein</keyword>
<feature type="domain" description="HTH araC/xylS-type" evidence="12">
    <location>
        <begin position="434"/>
        <end position="533"/>
    </location>
</feature>
<dbReference type="InterPro" id="IPR009057">
    <property type="entry name" value="Homeodomain-like_sf"/>
</dbReference>